<organism evidence="1 2">
    <name type="scientific">Streptomyces cavourensis</name>
    <dbReference type="NCBI Taxonomy" id="67258"/>
    <lineage>
        <taxon>Bacteria</taxon>
        <taxon>Bacillati</taxon>
        <taxon>Actinomycetota</taxon>
        <taxon>Actinomycetes</taxon>
        <taxon>Kitasatosporales</taxon>
        <taxon>Streptomycetaceae</taxon>
        <taxon>Streptomyces</taxon>
    </lineage>
</organism>
<dbReference type="EMBL" id="CP101397">
    <property type="protein sequence ID" value="UTR80671.1"/>
    <property type="molecule type" value="Genomic_DNA"/>
</dbReference>
<accession>A0ABY5FAF4</accession>
<dbReference type="Proteomes" id="UP001058236">
    <property type="component" value="Chromosome"/>
</dbReference>
<evidence type="ECO:0000313" key="2">
    <source>
        <dbReference type="Proteomes" id="UP001058236"/>
    </source>
</evidence>
<keyword evidence="2" id="KW-1185">Reference proteome</keyword>
<proteinExistence type="predicted"/>
<reference evidence="1" key="1">
    <citation type="submission" date="2022-07" db="EMBL/GenBank/DDBJ databases">
        <title>Genomic of Streptomyces cavourensis F2.</title>
        <authorList>
            <person name="Hu S."/>
            <person name="Liang W."/>
        </authorList>
    </citation>
    <scope>NUCLEOTIDE SEQUENCE</scope>
    <source>
        <strain evidence="1">F2</strain>
    </source>
</reference>
<name>A0ABY5FAF4_9ACTN</name>
<protein>
    <submittedName>
        <fullName evidence="1">Uncharacterized protein</fullName>
    </submittedName>
</protein>
<sequence>MGPLGYTGTVPDRPVFSETTSLAGHQLYVTPRPGHGDQFVVAPLLPAGTEHAHTHDVPAPRGIAVPADPVKAAALIRRRLLFNFRLAAMKAQNNTSSGPGIPVTITLDPDGRPDVLVANARGLYELLGREGFLLDPATGRCRLPESVREPSEVDWRTNRAVRKLERLGFSVTTRLADGRTFRYSVQGHAATAEGPVTGYPHTPRRSR</sequence>
<evidence type="ECO:0000313" key="1">
    <source>
        <dbReference type="EMBL" id="UTR80671.1"/>
    </source>
</evidence>
<gene>
    <name evidence="1" type="ORF">NLU04_20410</name>
</gene>
<dbReference type="RefSeq" id="WP_099128715.1">
    <property type="nucleotide sequence ID" value="NZ_CP101397.1"/>
</dbReference>